<evidence type="ECO:0000256" key="1">
    <source>
        <dbReference type="ARBA" id="ARBA00010759"/>
    </source>
</evidence>
<dbReference type="NCBIfam" id="NF001159">
    <property type="entry name" value="PRK00150.1-3"/>
    <property type="match status" value="1"/>
</dbReference>
<accession>A0A381XVE8</accession>
<organism evidence="2">
    <name type="scientific">marine metagenome</name>
    <dbReference type="NCBI Taxonomy" id="408172"/>
    <lineage>
        <taxon>unclassified sequences</taxon>
        <taxon>metagenomes</taxon>
        <taxon>ecological metagenomes</taxon>
    </lineage>
</organism>
<dbReference type="NCBIfam" id="TIGR00079">
    <property type="entry name" value="pept_deformyl"/>
    <property type="match status" value="1"/>
</dbReference>
<protein>
    <recommendedName>
        <fullName evidence="3">Peptide deformylase</fullName>
    </recommendedName>
</protein>
<dbReference type="GO" id="GO:0042586">
    <property type="term" value="F:peptide deformylase activity"/>
    <property type="evidence" value="ECO:0007669"/>
    <property type="project" value="InterPro"/>
</dbReference>
<dbReference type="InterPro" id="IPR036821">
    <property type="entry name" value="Peptide_deformylase_sf"/>
</dbReference>
<dbReference type="Pfam" id="PF01327">
    <property type="entry name" value="Pep_deformylase"/>
    <property type="match status" value="1"/>
</dbReference>
<dbReference type="AlphaFoldDB" id="A0A381XVE8"/>
<dbReference type="Gene3D" id="3.90.45.10">
    <property type="entry name" value="Peptide deformylase"/>
    <property type="match status" value="1"/>
</dbReference>
<evidence type="ECO:0008006" key="3">
    <source>
        <dbReference type="Google" id="ProtNLM"/>
    </source>
</evidence>
<dbReference type="PANTHER" id="PTHR10458">
    <property type="entry name" value="PEPTIDE DEFORMYLASE"/>
    <property type="match status" value="1"/>
</dbReference>
<proteinExistence type="inferred from homology"/>
<evidence type="ECO:0000313" key="2">
    <source>
        <dbReference type="EMBL" id="SVA68442.1"/>
    </source>
</evidence>
<name>A0A381XVE8_9ZZZZ</name>
<dbReference type="EMBL" id="UINC01016440">
    <property type="protein sequence ID" value="SVA68442.1"/>
    <property type="molecule type" value="Genomic_DNA"/>
</dbReference>
<gene>
    <name evidence="2" type="ORF">METZ01_LOCUS121296</name>
</gene>
<reference evidence="2" key="1">
    <citation type="submission" date="2018-05" db="EMBL/GenBank/DDBJ databases">
        <authorList>
            <person name="Lanie J.A."/>
            <person name="Ng W.-L."/>
            <person name="Kazmierczak K.M."/>
            <person name="Andrzejewski T.M."/>
            <person name="Davidsen T.M."/>
            <person name="Wayne K.J."/>
            <person name="Tettelin H."/>
            <person name="Glass J.I."/>
            <person name="Rusch D."/>
            <person name="Podicherti R."/>
            <person name="Tsui H.-C.T."/>
            <person name="Winkler M.E."/>
        </authorList>
    </citation>
    <scope>NUCLEOTIDE SEQUENCE</scope>
</reference>
<dbReference type="InterPro" id="IPR023635">
    <property type="entry name" value="Peptide_deformylase"/>
</dbReference>
<dbReference type="PIRSF" id="PIRSF004749">
    <property type="entry name" value="Pep_def"/>
    <property type="match status" value="1"/>
</dbReference>
<dbReference type="HAMAP" id="MF_00163">
    <property type="entry name" value="Pep_deformylase"/>
    <property type="match status" value="1"/>
</dbReference>
<comment type="similarity">
    <text evidence="1">Belongs to the polypeptide deformylase family.</text>
</comment>
<dbReference type="SUPFAM" id="SSF56420">
    <property type="entry name" value="Peptide deformylase"/>
    <property type="match status" value="1"/>
</dbReference>
<sequence>MAVRPIRMYGDPVLREKCRPVEEFTPEIHALVEDLFDTMIDAGGIGLAAPQVGETTRVFVIDLSKTNEGHEPIAFINPEIHSEEGEQNDEEGCLSFPDYFDKVVRSERVRAAAIGLDEEPFEVEGTGIMARALLHETDHLNGVLFIDRMRKFRLRLAQGRLRKLKRSTQEAMKNEG</sequence>
<dbReference type="PRINTS" id="PR01576">
    <property type="entry name" value="PDEFORMYLASE"/>
</dbReference>
<dbReference type="CDD" id="cd00487">
    <property type="entry name" value="Pep_deformylase"/>
    <property type="match status" value="1"/>
</dbReference>
<dbReference type="PANTHER" id="PTHR10458:SF22">
    <property type="entry name" value="PEPTIDE DEFORMYLASE"/>
    <property type="match status" value="1"/>
</dbReference>